<protein>
    <recommendedName>
        <fullName evidence="3">Type II toxin-antitoxin system HicA family toxin</fullName>
    </recommendedName>
</protein>
<name>A0A841GRT9_9BACT</name>
<evidence type="ECO:0000313" key="1">
    <source>
        <dbReference type="EMBL" id="MBB6069890.1"/>
    </source>
</evidence>
<dbReference type="Proteomes" id="UP000582837">
    <property type="component" value="Unassembled WGS sequence"/>
</dbReference>
<dbReference type="Pfam" id="PF07927">
    <property type="entry name" value="HicA_toxin"/>
    <property type="match status" value="1"/>
</dbReference>
<gene>
    <name evidence="1" type="ORF">HNQ61_001507</name>
</gene>
<dbReference type="GO" id="GO:0003729">
    <property type="term" value="F:mRNA binding"/>
    <property type="evidence" value="ECO:0007669"/>
    <property type="project" value="InterPro"/>
</dbReference>
<evidence type="ECO:0008006" key="3">
    <source>
        <dbReference type="Google" id="ProtNLM"/>
    </source>
</evidence>
<sequence length="84" mass="9278">MNSKQRRTLTAIFEEPARADVVWTDIESLFATCGGVVSNRKGSRVNVILNGVVASFHRPHPEKETDKGALRSVKRFLLTAGIEP</sequence>
<dbReference type="InterPro" id="IPR012933">
    <property type="entry name" value="HicA_mRNA_interferase"/>
</dbReference>
<dbReference type="EMBL" id="JACHIA010000003">
    <property type="protein sequence ID" value="MBB6069890.1"/>
    <property type="molecule type" value="Genomic_DNA"/>
</dbReference>
<proteinExistence type="predicted"/>
<organism evidence="1 2">
    <name type="scientific">Longimicrobium terrae</name>
    <dbReference type="NCBI Taxonomy" id="1639882"/>
    <lineage>
        <taxon>Bacteria</taxon>
        <taxon>Pseudomonadati</taxon>
        <taxon>Gemmatimonadota</taxon>
        <taxon>Longimicrobiia</taxon>
        <taxon>Longimicrobiales</taxon>
        <taxon>Longimicrobiaceae</taxon>
        <taxon>Longimicrobium</taxon>
    </lineage>
</organism>
<reference evidence="1 2" key="1">
    <citation type="submission" date="2020-08" db="EMBL/GenBank/DDBJ databases">
        <title>Genomic Encyclopedia of Type Strains, Phase IV (KMG-IV): sequencing the most valuable type-strain genomes for metagenomic binning, comparative biology and taxonomic classification.</title>
        <authorList>
            <person name="Goeker M."/>
        </authorList>
    </citation>
    <scope>NUCLEOTIDE SEQUENCE [LARGE SCALE GENOMIC DNA]</scope>
    <source>
        <strain evidence="1 2">DSM 29007</strain>
    </source>
</reference>
<dbReference type="RefSeq" id="WP_170039413.1">
    <property type="nucleotide sequence ID" value="NZ_JABDTL010000002.1"/>
</dbReference>
<evidence type="ECO:0000313" key="2">
    <source>
        <dbReference type="Proteomes" id="UP000582837"/>
    </source>
</evidence>
<accession>A0A841GRT9</accession>
<dbReference type="AlphaFoldDB" id="A0A841GRT9"/>
<keyword evidence="2" id="KW-1185">Reference proteome</keyword>
<comment type="caution">
    <text evidence="1">The sequence shown here is derived from an EMBL/GenBank/DDBJ whole genome shotgun (WGS) entry which is preliminary data.</text>
</comment>